<sequence>MDICLSSRHGDHNHAGLVATAMRLVNAIPAVVAAEPGIRTTLDLPLITGKGLYGVGE</sequence>
<dbReference type="EMBL" id="UPHP01000120">
    <property type="protein sequence ID" value="VBA42213.1"/>
    <property type="molecule type" value="Genomic_DNA"/>
</dbReference>
<dbReference type="Proteomes" id="UP000273307">
    <property type="component" value="Unassembled WGS sequence"/>
</dbReference>
<evidence type="ECO:0000259" key="1">
    <source>
        <dbReference type="Pfam" id="PF19328"/>
    </source>
</evidence>
<name>A0A498QBS1_9MYCO</name>
<evidence type="ECO:0000313" key="2">
    <source>
        <dbReference type="EMBL" id="VBA42213.1"/>
    </source>
</evidence>
<feature type="domain" description="2,4-diaminopentanoate dehydrogenase C-terminal" evidence="1">
    <location>
        <begin position="14"/>
        <end position="48"/>
    </location>
</feature>
<gene>
    <name evidence="2" type="ORF">LAUMK136_04469</name>
</gene>
<organism evidence="2 3">
    <name type="scientific">Mycobacterium attenuatum</name>
    <dbReference type="NCBI Taxonomy" id="2341086"/>
    <lineage>
        <taxon>Bacteria</taxon>
        <taxon>Bacillati</taxon>
        <taxon>Actinomycetota</taxon>
        <taxon>Actinomycetes</taxon>
        <taxon>Mycobacteriales</taxon>
        <taxon>Mycobacteriaceae</taxon>
        <taxon>Mycobacterium</taxon>
    </lineage>
</organism>
<dbReference type="InterPro" id="IPR045760">
    <property type="entry name" value="DAP_DH_C"/>
</dbReference>
<dbReference type="AlphaFoldDB" id="A0A498QBS1"/>
<protein>
    <recommendedName>
        <fullName evidence="1">2,4-diaminopentanoate dehydrogenase C-terminal domain-containing protein</fullName>
    </recommendedName>
</protein>
<reference evidence="2 3" key="1">
    <citation type="submission" date="2018-09" db="EMBL/GenBank/DDBJ databases">
        <authorList>
            <person name="Tagini F."/>
        </authorList>
    </citation>
    <scope>NUCLEOTIDE SEQUENCE [LARGE SCALE GENOMIC DNA]</scope>
    <source>
        <strain evidence="2 3">MK136</strain>
    </source>
</reference>
<proteinExistence type="predicted"/>
<dbReference type="Pfam" id="PF19328">
    <property type="entry name" value="DAP_DH_C"/>
    <property type="match status" value="1"/>
</dbReference>
<accession>A0A498QBS1</accession>
<keyword evidence="3" id="KW-1185">Reference proteome</keyword>
<evidence type="ECO:0000313" key="3">
    <source>
        <dbReference type="Proteomes" id="UP000273307"/>
    </source>
</evidence>